<gene>
    <name evidence="3" type="ORF">E2C01_094889</name>
</gene>
<reference evidence="3 4" key="1">
    <citation type="submission" date="2019-05" db="EMBL/GenBank/DDBJ databases">
        <title>Another draft genome of Portunus trituberculatus and its Hox gene families provides insights of decapod evolution.</title>
        <authorList>
            <person name="Jeong J.-H."/>
            <person name="Song I."/>
            <person name="Kim S."/>
            <person name="Choi T."/>
            <person name="Kim D."/>
            <person name="Ryu S."/>
            <person name="Kim W."/>
        </authorList>
    </citation>
    <scope>NUCLEOTIDE SEQUENCE [LARGE SCALE GENOMIC DNA]</scope>
    <source>
        <tissue evidence="3">Muscle</tissue>
    </source>
</reference>
<keyword evidence="1" id="KW-0472">Membrane</keyword>
<evidence type="ECO:0000313" key="3">
    <source>
        <dbReference type="EMBL" id="MPC99474.1"/>
    </source>
</evidence>
<keyword evidence="1" id="KW-0812">Transmembrane</keyword>
<dbReference type="EMBL" id="VSRR010118548">
    <property type="protein sequence ID" value="MPC99474.1"/>
    <property type="molecule type" value="Genomic_DNA"/>
</dbReference>
<keyword evidence="2" id="KW-0732">Signal</keyword>
<sequence>MTRLLLGGVVVVVAVEVECSAAVEYDISPTYTRTVDRIRTRALEDPSDPKVRMVTLYHGGPVLSSALWILDIVFFFNHTPMI</sequence>
<evidence type="ECO:0000256" key="1">
    <source>
        <dbReference type="SAM" id="Phobius"/>
    </source>
</evidence>
<name>A0A5B7K4D2_PORTR</name>
<keyword evidence="4" id="KW-1185">Reference proteome</keyword>
<proteinExistence type="predicted"/>
<comment type="caution">
    <text evidence="3">The sequence shown here is derived from an EMBL/GenBank/DDBJ whole genome shotgun (WGS) entry which is preliminary data.</text>
</comment>
<dbReference type="AlphaFoldDB" id="A0A5B7K4D2"/>
<feature type="signal peptide" evidence="2">
    <location>
        <begin position="1"/>
        <end position="22"/>
    </location>
</feature>
<keyword evidence="1" id="KW-1133">Transmembrane helix</keyword>
<protein>
    <submittedName>
        <fullName evidence="3">Uncharacterized protein</fullName>
    </submittedName>
</protein>
<dbReference type="Proteomes" id="UP000324222">
    <property type="component" value="Unassembled WGS sequence"/>
</dbReference>
<accession>A0A5B7K4D2</accession>
<evidence type="ECO:0000256" key="2">
    <source>
        <dbReference type="SAM" id="SignalP"/>
    </source>
</evidence>
<feature type="chain" id="PRO_5022882815" evidence="2">
    <location>
        <begin position="23"/>
        <end position="82"/>
    </location>
</feature>
<evidence type="ECO:0000313" key="4">
    <source>
        <dbReference type="Proteomes" id="UP000324222"/>
    </source>
</evidence>
<feature type="transmembrane region" description="Helical" evidence="1">
    <location>
        <begin position="56"/>
        <end position="76"/>
    </location>
</feature>
<organism evidence="3 4">
    <name type="scientific">Portunus trituberculatus</name>
    <name type="common">Swimming crab</name>
    <name type="synonym">Neptunus trituberculatus</name>
    <dbReference type="NCBI Taxonomy" id="210409"/>
    <lineage>
        <taxon>Eukaryota</taxon>
        <taxon>Metazoa</taxon>
        <taxon>Ecdysozoa</taxon>
        <taxon>Arthropoda</taxon>
        <taxon>Crustacea</taxon>
        <taxon>Multicrustacea</taxon>
        <taxon>Malacostraca</taxon>
        <taxon>Eumalacostraca</taxon>
        <taxon>Eucarida</taxon>
        <taxon>Decapoda</taxon>
        <taxon>Pleocyemata</taxon>
        <taxon>Brachyura</taxon>
        <taxon>Eubrachyura</taxon>
        <taxon>Portunoidea</taxon>
        <taxon>Portunidae</taxon>
        <taxon>Portuninae</taxon>
        <taxon>Portunus</taxon>
    </lineage>
</organism>